<feature type="transmembrane region" description="Helical" evidence="1">
    <location>
        <begin position="105"/>
        <end position="123"/>
    </location>
</feature>
<name>A0ABX2SZC1_9BACL</name>
<dbReference type="EMBL" id="JACBYF010000009">
    <property type="protein sequence ID" value="NYS47629.1"/>
    <property type="molecule type" value="Genomic_DNA"/>
</dbReference>
<accession>A0ABX2SZC1</accession>
<evidence type="ECO:0000313" key="2">
    <source>
        <dbReference type="EMBL" id="NYS47629.1"/>
    </source>
</evidence>
<evidence type="ECO:0000256" key="1">
    <source>
        <dbReference type="SAM" id="Phobius"/>
    </source>
</evidence>
<evidence type="ECO:0000313" key="3">
    <source>
        <dbReference type="Proteomes" id="UP000531840"/>
    </source>
</evidence>
<protein>
    <submittedName>
        <fullName evidence="2">Uncharacterized protein</fullName>
    </submittedName>
</protein>
<keyword evidence="1" id="KW-1133">Transmembrane helix</keyword>
<feature type="transmembrane region" description="Helical" evidence="1">
    <location>
        <begin position="80"/>
        <end position="99"/>
    </location>
</feature>
<keyword evidence="1" id="KW-0812">Transmembrane</keyword>
<reference evidence="2 3" key="1">
    <citation type="submission" date="2020-07" db="EMBL/GenBank/DDBJ databases">
        <title>MOT database genomes.</title>
        <authorList>
            <person name="Joseph S."/>
            <person name="Aduse-Opoku J."/>
            <person name="Hashim A."/>
            <person name="Wade W."/>
            <person name="Curtis M."/>
        </authorList>
    </citation>
    <scope>NUCLEOTIDE SEQUENCE [LARGE SCALE GENOMIC DNA]</scope>
    <source>
        <strain evidence="2 3">CIP 106318</strain>
    </source>
</reference>
<keyword evidence="3" id="KW-1185">Reference proteome</keyword>
<comment type="caution">
    <text evidence="2">The sequence shown here is derived from an EMBL/GenBank/DDBJ whole genome shotgun (WGS) entry which is preliminary data.</text>
</comment>
<feature type="transmembrane region" description="Helical" evidence="1">
    <location>
        <begin position="44"/>
        <end position="60"/>
    </location>
</feature>
<keyword evidence="1" id="KW-0472">Membrane</keyword>
<dbReference type="RefSeq" id="WP_179941416.1">
    <property type="nucleotide sequence ID" value="NZ_JACBYF010000009.1"/>
</dbReference>
<gene>
    <name evidence="2" type="ORF">HZY85_05380</name>
</gene>
<dbReference type="Proteomes" id="UP000531840">
    <property type="component" value="Unassembled WGS sequence"/>
</dbReference>
<proteinExistence type="predicted"/>
<organism evidence="2 3">
    <name type="scientific">Gemelliphila palaticanis</name>
    <dbReference type="NCBI Taxonomy" id="81950"/>
    <lineage>
        <taxon>Bacteria</taxon>
        <taxon>Bacillati</taxon>
        <taxon>Bacillota</taxon>
        <taxon>Bacilli</taxon>
        <taxon>Bacillales</taxon>
        <taxon>Gemellaceae</taxon>
        <taxon>Gemelliphila</taxon>
    </lineage>
</organism>
<feature type="transmembrane region" description="Helical" evidence="1">
    <location>
        <begin position="20"/>
        <end position="38"/>
    </location>
</feature>
<sequence length="142" mass="16720">MSSKFITTEEKIKIEKLNKISNILNFLFAMSLNILTHVNFKKELAIVLIILSYILAYIGYKLELKQFIVKTERVKKWTFAYFVINIIFSHLVIIALLFIEKEDPNFYIPISIIAILVIINIVYSKVFKNNEYNNLKINLEEI</sequence>